<sequence length="542" mass="60600">MKPKKEELDDENVRVQEGEEAQQDEDTKDTTGGADFNEYERQRQENIMKNKLLLQQLQLDSVALSSKPRSKPKPAQKFAHRKKKESSVSTTEHVPRRQSSRIAGLPADSEKAKRKYEEESAVLEQAERAKRMRVGGDINFDVGGIALSVKGPRYERTFTDEDVKDTDNMDVKKLREKMMGLKLYERWAPNDIKITPERVYYLGFHPTTDKQLIFAGDKLGTLGVWDASSSKPSPDAGEDDDGKELPSISEFKIHPRTISSFAFSPFSMNTILTASYDSSIRSFDLAKGLSTEVYFAEDEVGISGVEIHDDNPYLVYFSTLEGHMGRKDTRYKGKADVWQLSDKKIGGFSMHPKQTHLCVTASLDRTIKIWDLRNIVSGHKDDEGYSGPKPRMIGEHISRLSVSSAYWNRNGSIATTSYDDTVKIYRFPNAGFWAPGAKIPIADCGGEADGEVEPSTIIKHNNQTGRWVTIFRAQWQQNPRDGADKLVIGNMNRFLDIYAEDGTQLAQLGDDSLTAVPAAAQLHPTENWVAGGTASGKVTLFS</sequence>
<keyword evidence="7 9" id="KW-0238">DNA-binding</keyword>
<dbReference type="InParanoid" id="A0A3N4LGW7"/>
<accession>A0A3N4LGW7</accession>
<dbReference type="GO" id="GO:2000001">
    <property type="term" value="P:regulation of DNA damage checkpoint"/>
    <property type="evidence" value="ECO:0007669"/>
    <property type="project" value="TreeGrafter"/>
</dbReference>
<dbReference type="PROSITE" id="PS50082">
    <property type="entry name" value="WD_REPEATS_2"/>
    <property type="match status" value="1"/>
</dbReference>
<feature type="compositionally biased region" description="Basic and acidic residues" evidence="10">
    <location>
        <begin position="1"/>
        <end position="17"/>
    </location>
</feature>
<dbReference type="GO" id="GO:0005634">
    <property type="term" value="C:nucleus"/>
    <property type="evidence" value="ECO:0007669"/>
    <property type="project" value="TreeGrafter"/>
</dbReference>
<dbReference type="GO" id="GO:0003677">
    <property type="term" value="F:DNA binding"/>
    <property type="evidence" value="ECO:0007669"/>
    <property type="project" value="UniProtKB-UniRule"/>
</dbReference>
<dbReference type="InterPro" id="IPR015943">
    <property type="entry name" value="WD40/YVTN_repeat-like_dom_sf"/>
</dbReference>
<keyword evidence="12" id="KW-1185">Reference proteome</keyword>
<comment type="function">
    <text evidence="1 9">DNA-binding protein that binds to both single- and double-stranded DNA. Binds preferentially to UV-damaged DNA. May be involved in DNA-metabolic processes.</text>
</comment>
<protein>
    <recommendedName>
        <fullName evidence="3 9">DNA damage-binding protein CMR1</fullName>
    </recommendedName>
</protein>
<keyword evidence="4 8" id="KW-0853">WD repeat</keyword>
<feature type="compositionally biased region" description="Acidic residues" evidence="10">
    <location>
        <begin position="18"/>
        <end position="27"/>
    </location>
</feature>
<dbReference type="PROSITE" id="PS00678">
    <property type="entry name" value="WD_REPEATS_1"/>
    <property type="match status" value="1"/>
</dbReference>
<keyword evidence="6 9" id="KW-0227">DNA damage</keyword>
<dbReference type="InterPro" id="IPR019775">
    <property type="entry name" value="WD40_repeat_CS"/>
</dbReference>
<reference evidence="11 12" key="1">
    <citation type="journal article" date="2018" name="Nat. Ecol. Evol.">
        <title>Pezizomycetes genomes reveal the molecular basis of ectomycorrhizal truffle lifestyle.</title>
        <authorList>
            <person name="Murat C."/>
            <person name="Payen T."/>
            <person name="Noel B."/>
            <person name="Kuo A."/>
            <person name="Morin E."/>
            <person name="Chen J."/>
            <person name="Kohler A."/>
            <person name="Krizsan K."/>
            <person name="Balestrini R."/>
            <person name="Da Silva C."/>
            <person name="Montanini B."/>
            <person name="Hainaut M."/>
            <person name="Levati E."/>
            <person name="Barry K.W."/>
            <person name="Belfiori B."/>
            <person name="Cichocki N."/>
            <person name="Clum A."/>
            <person name="Dockter R.B."/>
            <person name="Fauchery L."/>
            <person name="Guy J."/>
            <person name="Iotti M."/>
            <person name="Le Tacon F."/>
            <person name="Lindquist E.A."/>
            <person name="Lipzen A."/>
            <person name="Malagnac F."/>
            <person name="Mello A."/>
            <person name="Molinier V."/>
            <person name="Miyauchi S."/>
            <person name="Poulain J."/>
            <person name="Riccioni C."/>
            <person name="Rubini A."/>
            <person name="Sitrit Y."/>
            <person name="Splivallo R."/>
            <person name="Traeger S."/>
            <person name="Wang M."/>
            <person name="Zifcakova L."/>
            <person name="Wipf D."/>
            <person name="Zambonelli A."/>
            <person name="Paolocci F."/>
            <person name="Nowrousian M."/>
            <person name="Ottonello S."/>
            <person name="Baldrian P."/>
            <person name="Spatafora J.W."/>
            <person name="Henrissat B."/>
            <person name="Nagy L.G."/>
            <person name="Aury J.M."/>
            <person name="Wincker P."/>
            <person name="Grigoriev I.V."/>
            <person name="Bonfante P."/>
            <person name="Martin F.M."/>
        </authorList>
    </citation>
    <scope>NUCLEOTIDE SEQUENCE [LARGE SCALE GENOMIC DNA]</scope>
    <source>
        <strain evidence="11 12">ATCC MYA-4762</strain>
    </source>
</reference>
<feature type="region of interest" description="Disordered" evidence="10">
    <location>
        <begin position="62"/>
        <end position="113"/>
    </location>
</feature>
<organism evidence="11 12">
    <name type="scientific">Terfezia boudieri ATCC MYA-4762</name>
    <dbReference type="NCBI Taxonomy" id="1051890"/>
    <lineage>
        <taxon>Eukaryota</taxon>
        <taxon>Fungi</taxon>
        <taxon>Dikarya</taxon>
        <taxon>Ascomycota</taxon>
        <taxon>Pezizomycotina</taxon>
        <taxon>Pezizomycetes</taxon>
        <taxon>Pezizales</taxon>
        <taxon>Pezizaceae</taxon>
        <taxon>Terfezia</taxon>
    </lineage>
</organism>
<gene>
    <name evidence="11" type="ORF">L211DRAFT_828996</name>
</gene>
<dbReference type="PANTHER" id="PTHR14773">
    <property type="entry name" value="WD REPEAT-CONTAINING PROTEIN 76"/>
    <property type="match status" value="1"/>
</dbReference>
<dbReference type="AlphaFoldDB" id="A0A3N4LGW7"/>
<evidence type="ECO:0000256" key="10">
    <source>
        <dbReference type="SAM" id="MobiDB-lite"/>
    </source>
</evidence>
<evidence type="ECO:0000256" key="4">
    <source>
        <dbReference type="ARBA" id="ARBA00022574"/>
    </source>
</evidence>
<dbReference type="GO" id="GO:0006974">
    <property type="term" value="P:DNA damage response"/>
    <property type="evidence" value="ECO:0007669"/>
    <property type="project" value="UniProtKB-KW"/>
</dbReference>
<evidence type="ECO:0000256" key="5">
    <source>
        <dbReference type="ARBA" id="ARBA00022737"/>
    </source>
</evidence>
<dbReference type="SUPFAM" id="SSF50978">
    <property type="entry name" value="WD40 repeat-like"/>
    <property type="match status" value="1"/>
</dbReference>
<evidence type="ECO:0000256" key="6">
    <source>
        <dbReference type="ARBA" id="ARBA00022763"/>
    </source>
</evidence>
<evidence type="ECO:0000313" key="12">
    <source>
        <dbReference type="Proteomes" id="UP000267821"/>
    </source>
</evidence>
<dbReference type="SMART" id="SM00320">
    <property type="entry name" value="WD40"/>
    <property type="match status" value="5"/>
</dbReference>
<comment type="similarity">
    <text evidence="2 9">Belongs to the WD repeat DDB2/WDR76 family.</text>
</comment>
<feature type="compositionally biased region" description="Basic residues" evidence="10">
    <location>
        <begin position="68"/>
        <end position="84"/>
    </location>
</feature>
<dbReference type="FunCoup" id="A0A3N4LGW7">
    <property type="interactions" value="665"/>
</dbReference>
<evidence type="ECO:0000256" key="1">
    <source>
        <dbReference type="ARBA" id="ARBA00002653"/>
    </source>
</evidence>
<dbReference type="InterPro" id="IPR001680">
    <property type="entry name" value="WD40_rpt"/>
</dbReference>
<dbReference type="Proteomes" id="UP000267821">
    <property type="component" value="Unassembled WGS sequence"/>
</dbReference>
<evidence type="ECO:0000256" key="3">
    <source>
        <dbReference type="ARBA" id="ARBA00021132"/>
    </source>
</evidence>
<dbReference type="EMBL" id="ML121568">
    <property type="protein sequence ID" value="RPB20729.1"/>
    <property type="molecule type" value="Genomic_DNA"/>
</dbReference>
<dbReference type="Gene3D" id="2.130.10.10">
    <property type="entry name" value="YVTN repeat-like/Quinoprotein amine dehydrogenase"/>
    <property type="match status" value="1"/>
</dbReference>
<dbReference type="InterPro" id="IPR050853">
    <property type="entry name" value="WD_repeat_DNA-damage-binding"/>
</dbReference>
<keyword evidence="5" id="KW-0677">Repeat</keyword>
<proteinExistence type="inferred from homology"/>
<evidence type="ECO:0000256" key="9">
    <source>
        <dbReference type="RuleBase" id="RU365004"/>
    </source>
</evidence>
<evidence type="ECO:0000313" key="11">
    <source>
        <dbReference type="EMBL" id="RPB20729.1"/>
    </source>
</evidence>
<dbReference type="Pfam" id="PF00400">
    <property type="entry name" value="WD40"/>
    <property type="match status" value="2"/>
</dbReference>
<evidence type="ECO:0000256" key="8">
    <source>
        <dbReference type="PROSITE-ProRule" id="PRU00221"/>
    </source>
</evidence>
<dbReference type="STRING" id="1051890.A0A3N4LGW7"/>
<dbReference type="OrthoDB" id="9890280at2759"/>
<dbReference type="InterPro" id="IPR036322">
    <property type="entry name" value="WD40_repeat_dom_sf"/>
</dbReference>
<feature type="repeat" description="WD" evidence="8">
    <location>
        <begin position="359"/>
        <end position="374"/>
    </location>
</feature>
<evidence type="ECO:0000256" key="7">
    <source>
        <dbReference type="ARBA" id="ARBA00023125"/>
    </source>
</evidence>
<dbReference type="FunFam" id="2.130.10.10:FF:000562">
    <property type="entry name" value="DNA damage-binding protein CMR1"/>
    <property type="match status" value="1"/>
</dbReference>
<name>A0A3N4LGW7_9PEZI</name>
<feature type="region of interest" description="Disordered" evidence="10">
    <location>
        <begin position="1"/>
        <end position="44"/>
    </location>
</feature>
<dbReference type="PANTHER" id="PTHR14773:SF0">
    <property type="entry name" value="WD REPEAT-CONTAINING PROTEIN 76"/>
    <property type="match status" value="1"/>
</dbReference>
<evidence type="ECO:0000256" key="2">
    <source>
        <dbReference type="ARBA" id="ARBA00005434"/>
    </source>
</evidence>